<dbReference type="GeneTree" id="ENSGT00940000156797"/>
<accession>H2Z5R8</accession>
<feature type="chain" id="PRO_5003579010" description="Thioredoxin domain-containing protein" evidence="2">
    <location>
        <begin position="26"/>
        <end position="514"/>
    </location>
</feature>
<dbReference type="PROSITE" id="PS00194">
    <property type="entry name" value="THIOREDOXIN_1"/>
    <property type="match status" value="2"/>
</dbReference>
<dbReference type="InterPro" id="IPR017937">
    <property type="entry name" value="Thioredoxin_CS"/>
</dbReference>
<dbReference type="GO" id="GO:0003756">
    <property type="term" value="F:protein disulfide isomerase activity"/>
    <property type="evidence" value="ECO:0007669"/>
    <property type="project" value="InterPro"/>
</dbReference>
<sequence>MLGSRGIFLTATSVLLVLAIQTVESKKNAELSKFVQEIDNAKAFKKLLRTKTNVLVLFAESESAASKSFDVFGETGKKSKGTATLAWVNCADKEGKKLCKKQKAKPSPTEIQHYKDGEFSSIYDRRFSVKSLLAFLKDPKSDGPWEEEEGAQDVVHLESEKQLNKLIKKNKPMLVMFYAPWCGYCKRFKPVFSEAATELKGEVILAGLDAEGNKDAQSIRQTYNITGFPKTLYFDKGKRQFEYSGGHTKQEVVDWLNDPQEPKPKEPEPSWSDGDTDVIHLTDATFDPFIQENKKVMVFFYAPWCGHCKNLKPEWEQAASILKDEEAAEKLTAVDATQFKELGNRYKVTGYPTVIYFEDGEQKYDAFYTVHTPKEILYFIYQAMKIFPPPPPEKEWTEVESDVVHLGDDSFKSTVKKKKHAIIMFYAPWCGHCKKAKPEYQNAAAQFADDKKVVFGAVDCTKNPKTCETYDVKGYPTIYYMSYGKNEQKYQSGREEADFVKFMSDIGAGTKTEL</sequence>
<evidence type="ECO:0000313" key="5">
    <source>
        <dbReference type="Proteomes" id="UP000007875"/>
    </source>
</evidence>
<evidence type="ECO:0000256" key="2">
    <source>
        <dbReference type="SAM" id="SignalP"/>
    </source>
</evidence>
<dbReference type="Pfam" id="PF00085">
    <property type="entry name" value="Thioredoxin"/>
    <property type="match status" value="3"/>
</dbReference>
<dbReference type="InParanoid" id="H2Z5R8"/>
<dbReference type="Ensembl" id="ENSCSAVT00000013079.1">
    <property type="protein sequence ID" value="ENSCSAVP00000012930.1"/>
    <property type="gene ID" value="ENSCSAVG00000007592.1"/>
</dbReference>
<feature type="domain" description="Thioredoxin" evidence="3">
    <location>
        <begin position="132"/>
        <end position="261"/>
    </location>
</feature>
<dbReference type="PRINTS" id="PR00421">
    <property type="entry name" value="THIOREDOXIN"/>
</dbReference>
<reference evidence="4" key="3">
    <citation type="submission" date="2025-09" db="UniProtKB">
        <authorList>
            <consortium name="Ensembl"/>
        </authorList>
    </citation>
    <scope>IDENTIFICATION</scope>
</reference>
<comment type="similarity">
    <text evidence="1">Belongs to the protein disulfide isomerase family.</text>
</comment>
<dbReference type="GO" id="GO:0006457">
    <property type="term" value="P:protein folding"/>
    <property type="evidence" value="ECO:0007669"/>
    <property type="project" value="TreeGrafter"/>
</dbReference>
<dbReference type="SUPFAM" id="SSF52833">
    <property type="entry name" value="Thioredoxin-like"/>
    <property type="match status" value="4"/>
</dbReference>
<dbReference type="Proteomes" id="UP000007875">
    <property type="component" value="Unassembled WGS sequence"/>
</dbReference>
<dbReference type="InterPro" id="IPR046374">
    <property type="entry name" value="PDI_a_PDIR"/>
</dbReference>
<dbReference type="InterPro" id="IPR051063">
    <property type="entry name" value="PDI"/>
</dbReference>
<evidence type="ECO:0000256" key="1">
    <source>
        <dbReference type="ARBA" id="ARBA00006347"/>
    </source>
</evidence>
<dbReference type="GO" id="GO:0005783">
    <property type="term" value="C:endoplasmic reticulum"/>
    <property type="evidence" value="ECO:0007669"/>
    <property type="project" value="TreeGrafter"/>
</dbReference>
<feature type="signal peptide" evidence="2">
    <location>
        <begin position="1"/>
        <end position="25"/>
    </location>
</feature>
<feature type="domain" description="Thioredoxin" evidence="3">
    <location>
        <begin position="384"/>
        <end position="508"/>
    </location>
</feature>
<keyword evidence="5" id="KW-1185">Reference proteome</keyword>
<evidence type="ECO:0000313" key="4">
    <source>
        <dbReference type="Ensembl" id="ENSCSAVP00000012930.1"/>
    </source>
</evidence>
<name>H2Z5R8_CIOSA</name>
<reference evidence="4" key="2">
    <citation type="submission" date="2025-08" db="UniProtKB">
        <authorList>
            <consortium name="Ensembl"/>
        </authorList>
    </citation>
    <scope>IDENTIFICATION</scope>
</reference>
<dbReference type="CDD" id="cd02997">
    <property type="entry name" value="PDI_a_PDIR"/>
    <property type="match status" value="1"/>
</dbReference>
<dbReference type="PANTHER" id="PTHR45672:SF2">
    <property type="entry name" value="PROTEIN DISULFIDE-ISOMERASE A5"/>
    <property type="match status" value="1"/>
</dbReference>
<dbReference type="PROSITE" id="PS51352">
    <property type="entry name" value="THIOREDOXIN_2"/>
    <property type="match status" value="3"/>
</dbReference>
<dbReference type="FunCoup" id="H2Z5R8">
    <property type="interactions" value="50"/>
</dbReference>
<protein>
    <recommendedName>
        <fullName evidence="3">Thioredoxin domain-containing protein</fullName>
    </recommendedName>
</protein>
<keyword evidence="2" id="KW-0732">Signal</keyword>
<dbReference type="STRING" id="51511.ENSCSAVP00000012930"/>
<reference evidence="5" key="1">
    <citation type="submission" date="2003-08" db="EMBL/GenBank/DDBJ databases">
        <authorList>
            <person name="Birren B."/>
            <person name="Nusbaum C."/>
            <person name="Abebe A."/>
            <person name="Abouelleil A."/>
            <person name="Adekoya E."/>
            <person name="Ait-zahra M."/>
            <person name="Allen N."/>
            <person name="Allen T."/>
            <person name="An P."/>
            <person name="Anderson M."/>
            <person name="Anderson S."/>
            <person name="Arachchi H."/>
            <person name="Armbruster J."/>
            <person name="Bachantsang P."/>
            <person name="Baldwin J."/>
            <person name="Barry A."/>
            <person name="Bayul T."/>
            <person name="Blitshsteyn B."/>
            <person name="Bloom T."/>
            <person name="Blye J."/>
            <person name="Boguslavskiy L."/>
            <person name="Borowsky M."/>
            <person name="Boukhgalter B."/>
            <person name="Brunache A."/>
            <person name="Butler J."/>
            <person name="Calixte N."/>
            <person name="Calvo S."/>
            <person name="Camarata J."/>
            <person name="Campo K."/>
            <person name="Chang J."/>
            <person name="Cheshatsang Y."/>
            <person name="Citroen M."/>
            <person name="Collymore A."/>
            <person name="Considine T."/>
            <person name="Cook A."/>
            <person name="Cooke P."/>
            <person name="Corum B."/>
            <person name="Cuomo C."/>
            <person name="David R."/>
            <person name="Dawoe T."/>
            <person name="Degray S."/>
            <person name="Dodge S."/>
            <person name="Dooley K."/>
            <person name="Dorje P."/>
            <person name="Dorjee K."/>
            <person name="Dorris L."/>
            <person name="Duffey N."/>
            <person name="Dupes A."/>
            <person name="Elkins T."/>
            <person name="Engels R."/>
            <person name="Erickson J."/>
            <person name="Farina A."/>
            <person name="Faro S."/>
            <person name="Ferreira P."/>
            <person name="Fischer H."/>
            <person name="Fitzgerald M."/>
            <person name="Foley K."/>
            <person name="Gage D."/>
            <person name="Galagan J."/>
            <person name="Gearin G."/>
            <person name="Gnerre S."/>
            <person name="Gnirke A."/>
            <person name="Goyette A."/>
            <person name="Graham J."/>
            <person name="Grandbois E."/>
            <person name="Gyaltsen K."/>
            <person name="Hafez N."/>
            <person name="Hagopian D."/>
            <person name="Hagos B."/>
            <person name="Hall J."/>
            <person name="Hatcher B."/>
            <person name="Heller A."/>
            <person name="Higgins H."/>
            <person name="Honan T."/>
            <person name="Horn A."/>
            <person name="Houde N."/>
            <person name="Hughes L."/>
            <person name="Hulme W."/>
            <person name="Husby E."/>
            <person name="Iliev I."/>
            <person name="Jaffe D."/>
            <person name="Jones C."/>
            <person name="Kamal M."/>
            <person name="Kamat A."/>
            <person name="Kamvysselis M."/>
            <person name="Karlsson E."/>
            <person name="Kells C."/>
            <person name="Kieu A."/>
            <person name="Kisner P."/>
            <person name="Kodira C."/>
            <person name="Kulbokas E."/>
            <person name="Labutti K."/>
            <person name="Lama D."/>
            <person name="Landers T."/>
            <person name="Leger J."/>
            <person name="Levine S."/>
            <person name="Lewis D."/>
            <person name="Lewis T."/>
            <person name="Lindblad-toh K."/>
            <person name="Liu X."/>
            <person name="Lokyitsang T."/>
            <person name="Lokyitsang Y."/>
            <person name="Lucien O."/>
            <person name="Lui A."/>
            <person name="Ma L.J."/>
            <person name="Mabbitt R."/>
            <person name="Macdonald J."/>
            <person name="Maclean C."/>
            <person name="Major J."/>
            <person name="Manning J."/>
            <person name="Marabella R."/>
            <person name="Maru K."/>
            <person name="Matthews C."/>
            <person name="Mauceli E."/>
            <person name="Mccarthy M."/>
            <person name="Mcdonough S."/>
            <person name="Mcghee T."/>
            <person name="Meldrim J."/>
            <person name="Meneus L."/>
            <person name="Mesirov J."/>
            <person name="Mihalev A."/>
            <person name="Mihova T."/>
            <person name="Mikkelsen T."/>
            <person name="Mlenga V."/>
            <person name="Moru K."/>
            <person name="Mozes J."/>
            <person name="Mulrain L."/>
            <person name="Munson G."/>
            <person name="Naylor J."/>
            <person name="Newes C."/>
            <person name="Nguyen C."/>
            <person name="Nguyen N."/>
            <person name="Nguyen T."/>
            <person name="Nicol R."/>
            <person name="Nielsen C."/>
            <person name="Nizzari M."/>
            <person name="Norbu C."/>
            <person name="Norbu N."/>
            <person name="O'donnell P."/>
            <person name="Okoawo O."/>
            <person name="O'leary S."/>
            <person name="Omotosho B."/>
            <person name="O'neill K."/>
            <person name="Osman S."/>
            <person name="Parker S."/>
            <person name="Perrin D."/>
            <person name="Phunkhang P."/>
            <person name="Piqani B."/>
            <person name="Purcell S."/>
            <person name="Rachupka T."/>
            <person name="Ramasamy U."/>
            <person name="Rameau R."/>
            <person name="Ray V."/>
            <person name="Raymond C."/>
            <person name="Retta R."/>
            <person name="Richardson S."/>
            <person name="Rise C."/>
            <person name="Rodriguez J."/>
            <person name="Rogers J."/>
            <person name="Rogov P."/>
            <person name="Rutman M."/>
            <person name="Schupbach R."/>
            <person name="Seaman C."/>
            <person name="Settipalli S."/>
            <person name="Sharpe T."/>
            <person name="Sheridan J."/>
            <person name="Sherpa N."/>
            <person name="Shi J."/>
            <person name="Smirnov S."/>
            <person name="Smith C."/>
            <person name="Sougnez C."/>
            <person name="Spencer B."/>
            <person name="Stalker J."/>
            <person name="Stange-thomann N."/>
            <person name="Stavropoulos S."/>
            <person name="Stetson K."/>
            <person name="Stone C."/>
            <person name="Stone S."/>
            <person name="Stubbs M."/>
            <person name="Talamas J."/>
            <person name="Tchuinga P."/>
            <person name="Tenzing P."/>
            <person name="Tesfaye S."/>
            <person name="Theodore J."/>
            <person name="Thoulutsang Y."/>
            <person name="Topham K."/>
            <person name="Towey S."/>
            <person name="Tsamla T."/>
            <person name="Tsomo N."/>
            <person name="Vallee D."/>
            <person name="Vassiliev H."/>
            <person name="Venkataraman V."/>
            <person name="Vinson J."/>
            <person name="Vo A."/>
            <person name="Wade C."/>
            <person name="Wang S."/>
            <person name="Wangchuk T."/>
            <person name="Wangdi T."/>
            <person name="Whittaker C."/>
            <person name="Wilkinson J."/>
            <person name="Wu Y."/>
            <person name="Wyman D."/>
            <person name="Yadav S."/>
            <person name="Yang S."/>
            <person name="Yang X."/>
            <person name="Yeager S."/>
            <person name="Yee E."/>
            <person name="Young G."/>
            <person name="Zainoun J."/>
            <person name="Zembeck L."/>
            <person name="Zimmer A."/>
            <person name="Zody M."/>
            <person name="Lander E."/>
        </authorList>
    </citation>
    <scope>NUCLEOTIDE SEQUENCE [LARGE SCALE GENOMIC DNA]</scope>
</reference>
<proteinExistence type="inferred from homology"/>
<dbReference type="Gene3D" id="3.40.30.10">
    <property type="entry name" value="Glutaredoxin"/>
    <property type="match status" value="4"/>
</dbReference>
<dbReference type="eggNOG" id="KOG0191">
    <property type="taxonomic scope" value="Eukaryota"/>
</dbReference>
<dbReference type="CDD" id="cd02961">
    <property type="entry name" value="PDI_a_family"/>
    <property type="match status" value="1"/>
</dbReference>
<dbReference type="InterPro" id="IPR013766">
    <property type="entry name" value="Thioredoxin_domain"/>
</dbReference>
<evidence type="ECO:0000259" key="3">
    <source>
        <dbReference type="PROSITE" id="PS51352"/>
    </source>
</evidence>
<dbReference type="OMA" id="FCKKMKP"/>
<organism evidence="4 5">
    <name type="scientific">Ciona savignyi</name>
    <name type="common">Pacific transparent sea squirt</name>
    <dbReference type="NCBI Taxonomy" id="51511"/>
    <lineage>
        <taxon>Eukaryota</taxon>
        <taxon>Metazoa</taxon>
        <taxon>Chordata</taxon>
        <taxon>Tunicata</taxon>
        <taxon>Ascidiacea</taxon>
        <taxon>Phlebobranchia</taxon>
        <taxon>Cionidae</taxon>
        <taxon>Ciona</taxon>
    </lineage>
</organism>
<dbReference type="PANTHER" id="PTHR45672">
    <property type="entry name" value="PROTEIN DISULFIDE-ISOMERASE C17H9.14C-RELATED"/>
    <property type="match status" value="1"/>
</dbReference>
<feature type="domain" description="Thioredoxin" evidence="3">
    <location>
        <begin position="262"/>
        <end position="382"/>
    </location>
</feature>
<dbReference type="InterPro" id="IPR036249">
    <property type="entry name" value="Thioredoxin-like_sf"/>
</dbReference>
<dbReference type="AlphaFoldDB" id="H2Z5R8"/>